<dbReference type="GeneTree" id="ENSGT00940000154550"/>
<evidence type="ECO:0000256" key="4">
    <source>
        <dbReference type="ARBA" id="ARBA00022692"/>
    </source>
</evidence>
<keyword evidence="6" id="KW-0809">Transit peptide</keyword>
<dbReference type="Gene3D" id="4.10.91.10">
    <property type="entry name" value="Cytochrome c oxidase, subunit VIIa"/>
    <property type="match status" value="1"/>
</dbReference>
<reference evidence="15" key="2">
    <citation type="submission" date="2025-08" db="UniProtKB">
        <authorList>
            <consortium name="Ensembl"/>
        </authorList>
    </citation>
    <scope>IDENTIFICATION</scope>
</reference>
<keyword evidence="8" id="KW-0007">Acetylation</keyword>
<keyword evidence="11 14" id="KW-0472">Membrane</keyword>
<evidence type="ECO:0000256" key="7">
    <source>
        <dbReference type="ARBA" id="ARBA00022989"/>
    </source>
</evidence>
<comment type="similarity">
    <text evidence="3">Belongs to the cytochrome c oxidase VIIa family.</text>
</comment>
<dbReference type="InterPro" id="IPR036539">
    <property type="entry name" value="Cyt_c_oxidase_su7a_sf"/>
</dbReference>
<dbReference type="PANTHER" id="PTHR10510:SF15">
    <property type="entry name" value="CYTOCHROME C OXIDASE SUBUNIT 7A2, MITOCHONDRIAL"/>
    <property type="match status" value="1"/>
</dbReference>
<evidence type="ECO:0000256" key="5">
    <source>
        <dbReference type="ARBA" id="ARBA00022792"/>
    </source>
</evidence>
<dbReference type="GO" id="GO:0045277">
    <property type="term" value="C:respiratory chain complex IV"/>
    <property type="evidence" value="ECO:0007669"/>
    <property type="project" value="InterPro"/>
</dbReference>
<feature type="transmembrane region" description="Helical" evidence="14">
    <location>
        <begin position="57"/>
        <end position="78"/>
    </location>
</feature>
<gene>
    <name evidence="15" type="primary">LOC114795364</name>
</gene>
<organism evidence="15 16">
    <name type="scientific">Denticeps clupeoides</name>
    <name type="common">denticle herring</name>
    <dbReference type="NCBI Taxonomy" id="299321"/>
    <lineage>
        <taxon>Eukaryota</taxon>
        <taxon>Metazoa</taxon>
        <taxon>Chordata</taxon>
        <taxon>Craniata</taxon>
        <taxon>Vertebrata</taxon>
        <taxon>Euteleostomi</taxon>
        <taxon>Actinopterygii</taxon>
        <taxon>Neopterygii</taxon>
        <taxon>Teleostei</taxon>
        <taxon>Clupei</taxon>
        <taxon>Clupeiformes</taxon>
        <taxon>Denticipitoidei</taxon>
        <taxon>Denticipitidae</taxon>
        <taxon>Denticeps</taxon>
    </lineage>
</organism>
<evidence type="ECO:0000256" key="14">
    <source>
        <dbReference type="SAM" id="Phobius"/>
    </source>
</evidence>
<evidence type="ECO:0000313" key="16">
    <source>
        <dbReference type="Proteomes" id="UP000694580"/>
    </source>
</evidence>
<keyword evidence="5" id="KW-0999">Mitochondrion inner membrane</keyword>
<dbReference type="GO" id="GO:0005743">
    <property type="term" value="C:mitochondrial inner membrane"/>
    <property type="evidence" value="ECO:0007669"/>
    <property type="project" value="UniProtKB-SubCell"/>
</dbReference>
<dbReference type="Ensembl" id="ENSDCDT00010046494.1">
    <property type="protein sequence ID" value="ENSDCDP00010036986.1"/>
    <property type="gene ID" value="ENSDCDG00010024125.1"/>
</dbReference>
<accession>A0AAY4CXL9</accession>
<dbReference type="Pfam" id="PF02238">
    <property type="entry name" value="COX7a"/>
    <property type="match status" value="1"/>
</dbReference>
<evidence type="ECO:0000256" key="2">
    <source>
        <dbReference type="ARBA" id="ARBA00004673"/>
    </source>
</evidence>
<keyword evidence="4 14" id="KW-0812">Transmembrane</keyword>
<evidence type="ECO:0000256" key="3">
    <source>
        <dbReference type="ARBA" id="ARBA00009331"/>
    </source>
</evidence>
<keyword evidence="16" id="KW-1185">Reference proteome</keyword>
<keyword evidence="10" id="KW-0496">Mitochondrion</keyword>
<dbReference type="Proteomes" id="UP000694580">
    <property type="component" value="Chromosome 1"/>
</dbReference>
<dbReference type="GO" id="GO:0097250">
    <property type="term" value="P:mitochondrial respirasome assembly"/>
    <property type="evidence" value="ECO:0007669"/>
    <property type="project" value="TreeGrafter"/>
</dbReference>
<comment type="pathway">
    <text evidence="2">Energy metabolism; oxidative phosphorylation.</text>
</comment>
<keyword evidence="7 14" id="KW-1133">Transmembrane helix</keyword>
<dbReference type="SUPFAM" id="SSF81419">
    <property type="entry name" value="Mitochondrial cytochrome c oxidase subunit VIIa"/>
    <property type="match status" value="1"/>
</dbReference>
<proteinExistence type="inferred from homology"/>
<keyword evidence="9" id="KW-0560">Oxidoreductase</keyword>
<dbReference type="InterPro" id="IPR003177">
    <property type="entry name" value="Cytc_oxidase_su7a_met"/>
</dbReference>
<dbReference type="GO" id="GO:0002082">
    <property type="term" value="P:regulation of oxidative phosphorylation"/>
    <property type="evidence" value="ECO:0007669"/>
    <property type="project" value="UniProtKB-ARBA"/>
</dbReference>
<sequence length="87" mass="9625">MADVYLGQCFQALRQLSRRGISSSACRQVNKVPEKQKLFQEDNGMPVHLKGGTTDALLYRATMTLTVLGTGYVLYSLFDAAQPKKKA</sequence>
<evidence type="ECO:0000256" key="9">
    <source>
        <dbReference type="ARBA" id="ARBA00023002"/>
    </source>
</evidence>
<dbReference type="GO" id="GO:0016491">
    <property type="term" value="F:oxidoreductase activity"/>
    <property type="evidence" value="ECO:0007669"/>
    <property type="project" value="UniProtKB-KW"/>
</dbReference>
<evidence type="ECO:0000256" key="6">
    <source>
        <dbReference type="ARBA" id="ARBA00022946"/>
    </source>
</evidence>
<evidence type="ECO:0000256" key="11">
    <source>
        <dbReference type="ARBA" id="ARBA00023136"/>
    </source>
</evidence>
<evidence type="ECO:0000256" key="10">
    <source>
        <dbReference type="ARBA" id="ARBA00023128"/>
    </source>
</evidence>
<name>A0AAY4CXL9_9TELE</name>
<reference evidence="15 16" key="1">
    <citation type="submission" date="2020-06" db="EMBL/GenBank/DDBJ databases">
        <authorList>
            <consortium name="Wellcome Sanger Institute Data Sharing"/>
        </authorList>
    </citation>
    <scope>NUCLEOTIDE SEQUENCE [LARGE SCALE GENOMIC DNA]</scope>
</reference>
<dbReference type="GO" id="GO:0006123">
    <property type="term" value="P:mitochondrial electron transport, cytochrome c to oxygen"/>
    <property type="evidence" value="ECO:0007669"/>
    <property type="project" value="InterPro"/>
</dbReference>
<reference evidence="15" key="3">
    <citation type="submission" date="2025-09" db="UniProtKB">
        <authorList>
            <consortium name="Ensembl"/>
        </authorList>
    </citation>
    <scope>IDENTIFICATION</scope>
</reference>
<evidence type="ECO:0000256" key="8">
    <source>
        <dbReference type="ARBA" id="ARBA00022990"/>
    </source>
</evidence>
<evidence type="ECO:0000313" key="15">
    <source>
        <dbReference type="Ensembl" id="ENSDCDP00010036986.1"/>
    </source>
</evidence>
<dbReference type="CDD" id="cd00928">
    <property type="entry name" value="Cyt_c_Oxidase_VIIa"/>
    <property type="match status" value="1"/>
</dbReference>
<protein>
    <recommendedName>
        <fullName evidence="12">Cytochrome c oxidase subunit 7A2, mitochondrial</fullName>
    </recommendedName>
    <alternativeName>
        <fullName evidence="13">Cytochrome c oxidase subunit VIIa-liver/heart</fullName>
    </alternativeName>
</protein>
<evidence type="ECO:0000256" key="12">
    <source>
        <dbReference type="ARBA" id="ARBA00040282"/>
    </source>
</evidence>
<comment type="subcellular location">
    <subcellularLocation>
        <location evidence="1">Mitochondrion inner membrane</location>
        <topology evidence="1">Single-pass membrane protein</topology>
    </subcellularLocation>
</comment>
<dbReference type="FunFam" id="4.10.91.10:FF:000001">
    <property type="entry name" value="Cytochrome c oxidase subunit 7A1, mitochondrial"/>
    <property type="match status" value="1"/>
</dbReference>
<evidence type="ECO:0000256" key="1">
    <source>
        <dbReference type="ARBA" id="ARBA00004434"/>
    </source>
</evidence>
<dbReference type="InterPro" id="IPR039297">
    <property type="entry name" value="COX7a"/>
</dbReference>
<dbReference type="PANTHER" id="PTHR10510">
    <property type="entry name" value="CYTOCHROME C OXIDASE POLYPEPTIDE 7A"/>
    <property type="match status" value="1"/>
</dbReference>
<evidence type="ECO:0000256" key="13">
    <source>
        <dbReference type="ARBA" id="ARBA00042325"/>
    </source>
</evidence>
<dbReference type="AlphaFoldDB" id="A0AAY4CXL9"/>